<gene>
    <name evidence="2" type="primary">PC</name>
</gene>
<evidence type="ECO:0000256" key="1">
    <source>
        <dbReference type="SAM" id="MobiDB-lite"/>
    </source>
</evidence>
<name>L8E6S8_HUMAN</name>
<reference evidence="2" key="1">
    <citation type="journal article" date="2013" name="PLoS ONE">
        <title>Direct detection of alternative open reading frames translation products in human significantly expands the proteome.</title>
        <authorList>
            <person name="Vanderperre B."/>
            <person name="Lucier J.-F."/>
            <person name="Motard J."/>
            <person name="Tremblay G."/>
            <person name="Vanderperre S."/>
            <person name="Wisztorski M."/>
            <person name="Salzet M."/>
            <person name="Boisvert F.-M."/>
            <person name="Roucou X."/>
        </authorList>
    </citation>
    <scope>NUCLEOTIDE SEQUENCE</scope>
</reference>
<sequence>MFISCQIRVPSSLETTSGGSGGPRTQGRFRGPISWGKGRSKMSQVLGSLLNKAGFPL</sequence>
<accession>L8E6S8</accession>
<proteinExistence type="predicted"/>
<dbReference type="OrthoDB" id="196847at2759"/>
<dbReference type="AlphaFoldDB" id="L8E6S8"/>
<dbReference type="EMBL" id="HF583448">
    <property type="protein sequence ID" value="CCQ42945.1"/>
    <property type="molecule type" value="Genomic_DNA"/>
</dbReference>
<evidence type="ECO:0000313" key="2">
    <source>
        <dbReference type="EMBL" id="CCQ42945.1"/>
    </source>
</evidence>
<dbReference type="ChiTaRS" id="PC">
    <property type="organism name" value="human"/>
</dbReference>
<feature type="region of interest" description="Disordered" evidence="1">
    <location>
        <begin position="1"/>
        <end position="36"/>
    </location>
</feature>
<protein>
    <submittedName>
        <fullName evidence="2">Alternative protein PC</fullName>
    </submittedName>
</protein>
<organism evidence="2">
    <name type="scientific">Homo sapiens</name>
    <name type="common">Human</name>
    <dbReference type="NCBI Taxonomy" id="9606"/>
    <lineage>
        <taxon>Eukaryota</taxon>
        <taxon>Metazoa</taxon>
        <taxon>Chordata</taxon>
        <taxon>Craniata</taxon>
        <taxon>Vertebrata</taxon>
        <taxon>Euteleostomi</taxon>
        <taxon>Mammalia</taxon>
        <taxon>Eutheria</taxon>
        <taxon>Euarchontoglires</taxon>
        <taxon>Primates</taxon>
        <taxon>Haplorrhini</taxon>
        <taxon>Catarrhini</taxon>
        <taxon>Hominidae</taxon>
        <taxon>Homo</taxon>
    </lineage>
</organism>